<comment type="caution">
    <text evidence="11">The sequence shown here is derived from an EMBL/GenBank/DDBJ whole genome shotgun (WGS) entry which is preliminary data.</text>
</comment>
<dbReference type="GO" id="GO:0005886">
    <property type="term" value="C:plasma membrane"/>
    <property type="evidence" value="ECO:0007669"/>
    <property type="project" value="UniProtKB-SubCell"/>
</dbReference>
<evidence type="ECO:0000256" key="3">
    <source>
        <dbReference type="ARBA" id="ARBA00021563"/>
    </source>
</evidence>
<gene>
    <name evidence="11" type="ORF">G6731_04875</name>
</gene>
<dbReference type="Pfam" id="PF01203">
    <property type="entry name" value="T2SSN"/>
    <property type="match status" value="1"/>
</dbReference>
<comment type="subcellular location">
    <subcellularLocation>
        <location evidence="1">Cell inner membrane</location>
    </subcellularLocation>
</comment>
<evidence type="ECO:0000256" key="2">
    <source>
        <dbReference type="ARBA" id="ARBA00007208"/>
    </source>
</evidence>
<evidence type="ECO:0000256" key="5">
    <source>
        <dbReference type="ARBA" id="ARBA00022475"/>
    </source>
</evidence>
<keyword evidence="6" id="KW-0997">Cell inner membrane</keyword>
<organism evidence="11 12">
    <name type="scientific">Polynucleobacter paneuropaeus</name>
    <dbReference type="NCBI Taxonomy" id="2527775"/>
    <lineage>
        <taxon>Bacteria</taxon>
        <taxon>Pseudomonadati</taxon>
        <taxon>Pseudomonadota</taxon>
        <taxon>Betaproteobacteria</taxon>
        <taxon>Burkholderiales</taxon>
        <taxon>Burkholderiaceae</taxon>
        <taxon>Polynucleobacter</taxon>
    </lineage>
</organism>
<proteinExistence type="inferred from homology"/>
<dbReference type="GO" id="GO:0015628">
    <property type="term" value="P:protein secretion by the type II secretion system"/>
    <property type="evidence" value="ECO:0007669"/>
    <property type="project" value="InterPro"/>
</dbReference>
<reference evidence="11" key="1">
    <citation type="journal article" date="2021" name="Genome Biol. Evol.">
        <title>Continental-Scale Gene Flow Prevents Allopatric Divergence of Pelagic Freshwater Bacteria.</title>
        <authorList>
            <person name="Hoetzinger M."/>
            <person name="Pitt A."/>
            <person name="Huemer A."/>
            <person name="Hahn M.W."/>
        </authorList>
    </citation>
    <scope>NUCLEOTIDE SEQUENCE</scope>
    <source>
        <strain evidence="11">SM1-W8</strain>
    </source>
</reference>
<evidence type="ECO:0000313" key="11">
    <source>
        <dbReference type="EMBL" id="MBT8551286.1"/>
    </source>
</evidence>
<evidence type="ECO:0000256" key="7">
    <source>
        <dbReference type="ARBA" id="ARBA00022692"/>
    </source>
</evidence>
<evidence type="ECO:0000313" key="12">
    <source>
        <dbReference type="Proteomes" id="UP000783102"/>
    </source>
</evidence>
<dbReference type="GO" id="GO:0015627">
    <property type="term" value="C:type II protein secretion system complex"/>
    <property type="evidence" value="ECO:0007669"/>
    <property type="project" value="InterPro"/>
</dbReference>
<keyword evidence="5" id="KW-1003">Cell membrane</keyword>
<evidence type="ECO:0000256" key="10">
    <source>
        <dbReference type="ARBA" id="ARBA00030772"/>
    </source>
</evidence>
<dbReference type="Proteomes" id="UP000783102">
    <property type="component" value="Unassembled WGS sequence"/>
</dbReference>
<evidence type="ECO:0000256" key="9">
    <source>
        <dbReference type="ARBA" id="ARBA00023136"/>
    </source>
</evidence>
<evidence type="ECO:0000256" key="4">
    <source>
        <dbReference type="ARBA" id="ARBA00022448"/>
    </source>
</evidence>
<keyword evidence="7" id="KW-0812">Transmembrane</keyword>
<dbReference type="EMBL" id="JAANEY010000001">
    <property type="protein sequence ID" value="MBT8551286.1"/>
    <property type="molecule type" value="Genomic_DNA"/>
</dbReference>
<evidence type="ECO:0000256" key="8">
    <source>
        <dbReference type="ARBA" id="ARBA00022927"/>
    </source>
</evidence>
<comment type="similarity">
    <text evidence="2">Belongs to the GSP N family.</text>
</comment>
<accession>A0A9Q2ZVF3</accession>
<sequence>MNLFLNSSAKSISKVFWMIALSVILAILISQTPASTLASTIDRQSDCRVVLHQPIGTIWNGSAALGFSEPDLASGSCRVPVALTERFTWNTQCSVVNGQCLVEINFVSLDKPLLITIGLNQIKVTAGEMTLPASILEAFGNPWSTLRPRGQLLAQWGDLQKGADTTGVIRLHMNNVSSPISVVKPLGSYEIKANLGQAGTSFAIDTTAGPLLLNGKGELGAKDSSGVHFLGSAHAAPEAEDSLIGLLSLLGKKDGDIYRMQY</sequence>
<keyword evidence="4" id="KW-0813">Transport</keyword>
<name>A0A9Q2ZVF3_9BURK</name>
<evidence type="ECO:0000256" key="6">
    <source>
        <dbReference type="ARBA" id="ARBA00022519"/>
    </source>
</evidence>
<dbReference type="AlphaFoldDB" id="A0A9Q2ZVF3"/>
<evidence type="ECO:0000256" key="1">
    <source>
        <dbReference type="ARBA" id="ARBA00004533"/>
    </source>
</evidence>
<dbReference type="InterPro" id="IPR022792">
    <property type="entry name" value="T2SS_protein-GspN"/>
</dbReference>
<protein>
    <recommendedName>
        <fullName evidence="3">Type II secretion system protein N</fullName>
    </recommendedName>
    <alternativeName>
        <fullName evidence="10">General secretion pathway protein N</fullName>
    </alternativeName>
</protein>
<keyword evidence="8" id="KW-0653">Protein transport</keyword>
<keyword evidence="9" id="KW-0472">Membrane</keyword>